<gene>
    <name evidence="1" type="ORF">LSAT_V11C700364410</name>
</gene>
<accession>A0A9R1UY31</accession>
<dbReference type="Proteomes" id="UP000235145">
    <property type="component" value="Unassembled WGS sequence"/>
</dbReference>
<reference evidence="1 2" key="1">
    <citation type="journal article" date="2017" name="Nat. Commun.">
        <title>Genome assembly with in vitro proximity ligation data and whole-genome triplication in lettuce.</title>
        <authorList>
            <person name="Reyes-Chin-Wo S."/>
            <person name="Wang Z."/>
            <person name="Yang X."/>
            <person name="Kozik A."/>
            <person name="Arikit S."/>
            <person name="Song C."/>
            <person name="Xia L."/>
            <person name="Froenicke L."/>
            <person name="Lavelle D.O."/>
            <person name="Truco M.J."/>
            <person name="Xia R."/>
            <person name="Zhu S."/>
            <person name="Xu C."/>
            <person name="Xu H."/>
            <person name="Xu X."/>
            <person name="Cox K."/>
            <person name="Korf I."/>
            <person name="Meyers B.C."/>
            <person name="Michelmore R.W."/>
        </authorList>
    </citation>
    <scope>NUCLEOTIDE SEQUENCE [LARGE SCALE GENOMIC DNA]</scope>
    <source>
        <strain evidence="2">cv. Salinas</strain>
        <tissue evidence="1">Seedlings</tissue>
    </source>
</reference>
<protein>
    <submittedName>
        <fullName evidence="1">Uncharacterized protein</fullName>
    </submittedName>
</protein>
<evidence type="ECO:0000313" key="2">
    <source>
        <dbReference type="Proteomes" id="UP000235145"/>
    </source>
</evidence>
<keyword evidence="2" id="KW-1185">Reference proteome</keyword>
<dbReference type="AlphaFoldDB" id="A0A9R1UY31"/>
<sequence>MSSSSSELHNTVTIYRFDENPPCLCCNKLISKQREAWKPNNPTRQFYNCAKSMTHLYQNTIRIPCTRNMKLRIDDLLTMIAQVTVLKKKVEKHKYLRQAEREVADTRIAN</sequence>
<dbReference type="EMBL" id="NBSK02000007">
    <property type="protein sequence ID" value="KAJ0196342.1"/>
    <property type="molecule type" value="Genomic_DNA"/>
</dbReference>
<proteinExistence type="predicted"/>
<evidence type="ECO:0000313" key="1">
    <source>
        <dbReference type="EMBL" id="KAJ0196342.1"/>
    </source>
</evidence>
<name>A0A9R1UY31_LACSA</name>
<comment type="caution">
    <text evidence="1">The sequence shown here is derived from an EMBL/GenBank/DDBJ whole genome shotgun (WGS) entry which is preliminary data.</text>
</comment>
<organism evidence="1 2">
    <name type="scientific">Lactuca sativa</name>
    <name type="common">Garden lettuce</name>
    <dbReference type="NCBI Taxonomy" id="4236"/>
    <lineage>
        <taxon>Eukaryota</taxon>
        <taxon>Viridiplantae</taxon>
        <taxon>Streptophyta</taxon>
        <taxon>Embryophyta</taxon>
        <taxon>Tracheophyta</taxon>
        <taxon>Spermatophyta</taxon>
        <taxon>Magnoliopsida</taxon>
        <taxon>eudicotyledons</taxon>
        <taxon>Gunneridae</taxon>
        <taxon>Pentapetalae</taxon>
        <taxon>asterids</taxon>
        <taxon>campanulids</taxon>
        <taxon>Asterales</taxon>
        <taxon>Asteraceae</taxon>
        <taxon>Cichorioideae</taxon>
        <taxon>Cichorieae</taxon>
        <taxon>Lactucinae</taxon>
        <taxon>Lactuca</taxon>
    </lineage>
</organism>